<dbReference type="SUPFAM" id="SSF53850">
    <property type="entry name" value="Periplasmic binding protein-like II"/>
    <property type="match status" value="1"/>
</dbReference>
<evidence type="ECO:0000313" key="6">
    <source>
        <dbReference type="EMBL" id="ANN79994.1"/>
    </source>
</evidence>
<dbReference type="STRING" id="463014.BAU07_25355"/>
<dbReference type="Proteomes" id="UP000091926">
    <property type="component" value="Chromosome"/>
</dbReference>
<dbReference type="EMBL" id="CP016172">
    <property type="protein sequence ID" value="ANN79994.1"/>
    <property type="molecule type" value="Genomic_DNA"/>
</dbReference>
<name>A0A193GL50_9BORD</name>
<protein>
    <recommendedName>
        <fullName evidence="5">SsuA/THI5-like domain-containing protein</fullName>
    </recommendedName>
</protein>
<dbReference type="PANTHER" id="PTHR30024:SF47">
    <property type="entry name" value="TAURINE-BINDING PERIPLASMIC PROTEIN"/>
    <property type="match status" value="1"/>
</dbReference>
<dbReference type="Pfam" id="PF09084">
    <property type="entry name" value="NMT1"/>
    <property type="match status" value="1"/>
</dbReference>
<feature type="region of interest" description="Disordered" evidence="4">
    <location>
        <begin position="302"/>
        <end position="325"/>
    </location>
</feature>
<proteinExistence type="inferred from homology"/>
<reference evidence="6 7" key="1">
    <citation type="submission" date="2016-06" db="EMBL/GenBank/DDBJ databases">
        <title>Complete genome sequences of Bordetella bronchialis and Bordetella flabilis.</title>
        <authorList>
            <person name="LiPuma J.J."/>
            <person name="Spilker T."/>
        </authorList>
    </citation>
    <scope>NUCLEOTIDE SEQUENCE [LARGE SCALE GENOMIC DNA]</scope>
    <source>
        <strain evidence="6 7">AU10664</strain>
    </source>
</reference>
<dbReference type="GO" id="GO:0042597">
    <property type="term" value="C:periplasmic space"/>
    <property type="evidence" value="ECO:0007669"/>
    <property type="project" value="UniProtKB-SubCell"/>
</dbReference>
<dbReference type="AlphaFoldDB" id="A0A193GL50"/>
<sequence>MNRLKVGAVSRNYFNMPLWVAQDQGFFERHGLDVAIELYEPIDEVTDRLVDGRLDLSFGVTEHVILGSERGNGLEIIAGNVNRLPFSLIARPHIRNMDQLRGGVVGVSSLQAGSSSLVKKILAAHGLECPRDYRIEAVGPILARWEKLQNGEIDAGLQGIPLNYIALDAGYVSLCEPRDEFPWFQFTSVNVAAQWASQNADTTVAFLMALIQAHDWFYANKAGCRDIAMRHSGISPDYADRAWEDYTRDEIFPRDGAANEKSIQALIDVGALIRALPSRAKTTAGEYINSCYLEQAHRELRAAEEQQRDLRAPGQADRDPRTGAR</sequence>
<dbReference type="InterPro" id="IPR015168">
    <property type="entry name" value="SsuA/THI5"/>
</dbReference>
<keyword evidence="3" id="KW-0732">Signal</keyword>
<dbReference type="Gene3D" id="3.40.190.10">
    <property type="entry name" value="Periplasmic binding protein-like II"/>
    <property type="match status" value="2"/>
</dbReference>
<accession>A0A193GL50</accession>
<comment type="similarity">
    <text evidence="2">Belongs to the bacterial solute-binding protein SsuA/TauA family.</text>
</comment>
<evidence type="ECO:0000256" key="1">
    <source>
        <dbReference type="ARBA" id="ARBA00004418"/>
    </source>
</evidence>
<dbReference type="PANTHER" id="PTHR30024">
    <property type="entry name" value="ALIPHATIC SULFONATES-BINDING PROTEIN-RELATED"/>
    <property type="match status" value="1"/>
</dbReference>
<evidence type="ECO:0000313" key="7">
    <source>
        <dbReference type="Proteomes" id="UP000091926"/>
    </source>
</evidence>
<evidence type="ECO:0000256" key="4">
    <source>
        <dbReference type="SAM" id="MobiDB-lite"/>
    </source>
</evidence>
<dbReference type="RefSeq" id="WP_066664024.1">
    <property type="nucleotide sequence ID" value="NZ_CBCSCL010000003.1"/>
</dbReference>
<gene>
    <name evidence="6" type="ORF">BAU07_25355</name>
</gene>
<organism evidence="6 7">
    <name type="scientific">Bordetella flabilis</name>
    <dbReference type="NCBI Taxonomy" id="463014"/>
    <lineage>
        <taxon>Bacteria</taxon>
        <taxon>Pseudomonadati</taxon>
        <taxon>Pseudomonadota</taxon>
        <taxon>Betaproteobacteria</taxon>
        <taxon>Burkholderiales</taxon>
        <taxon>Alcaligenaceae</taxon>
        <taxon>Bordetella</taxon>
    </lineage>
</organism>
<keyword evidence="7" id="KW-1185">Reference proteome</keyword>
<dbReference type="KEGG" id="bfz:BAU07_25355"/>
<evidence type="ECO:0000256" key="2">
    <source>
        <dbReference type="ARBA" id="ARBA00010742"/>
    </source>
</evidence>
<evidence type="ECO:0000256" key="3">
    <source>
        <dbReference type="ARBA" id="ARBA00022729"/>
    </source>
</evidence>
<feature type="domain" description="SsuA/THI5-like" evidence="5">
    <location>
        <begin position="16"/>
        <end position="220"/>
    </location>
</feature>
<comment type="subcellular location">
    <subcellularLocation>
        <location evidence="1">Periplasm</location>
    </subcellularLocation>
</comment>
<evidence type="ECO:0000259" key="5">
    <source>
        <dbReference type="Pfam" id="PF09084"/>
    </source>
</evidence>